<feature type="compositionally biased region" description="Low complexity" evidence="1">
    <location>
        <begin position="183"/>
        <end position="192"/>
    </location>
</feature>
<feature type="compositionally biased region" description="Low complexity" evidence="1">
    <location>
        <begin position="138"/>
        <end position="170"/>
    </location>
</feature>
<evidence type="ECO:0000256" key="2">
    <source>
        <dbReference type="SAM" id="SignalP"/>
    </source>
</evidence>
<feature type="chain" id="PRO_5040418922" description="DUF7735 domain-containing protein" evidence="2">
    <location>
        <begin position="18"/>
        <end position="218"/>
    </location>
</feature>
<comment type="caution">
    <text evidence="4">The sequence shown here is derived from an EMBL/GenBank/DDBJ whole genome shotgun (WGS) entry which is preliminary data.</text>
</comment>
<organism evidence="4 5">
    <name type="scientific">Dactylonectria macrodidyma</name>
    <dbReference type="NCBI Taxonomy" id="307937"/>
    <lineage>
        <taxon>Eukaryota</taxon>
        <taxon>Fungi</taxon>
        <taxon>Dikarya</taxon>
        <taxon>Ascomycota</taxon>
        <taxon>Pezizomycotina</taxon>
        <taxon>Sordariomycetes</taxon>
        <taxon>Hypocreomycetidae</taxon>
        <taxon>Hypocreales</taxon>
        <taxon>Nectriaceae</taxon>
        <taxon>Dactylonectria</taxon>
    </lineage>
</organism>
<dbReference type="Proteomes" id="UP000738349">
    <property type="component" value="Unassembled WGS sequence"/>
</dbReference>
<dbReference type="InterPro" id="IPR056637">
    <property type="entry name" value="DUF7735"/>
</dbReference>
<keyword evidence="2" id="KW-0732">Signal</keyword>
<keyword evidence="5" id="KW-1185">Reference proteome</keyword>
<accession>A0A9P9J7M2</accession>
<dbReference type="EMBL" id="JAGMUV010000008">
    <property type="protein sequence ID" value="KAH7146284.1"/>
    <property type="molecule type" value="Genomic_DNA"/>
</dbReference>
<proteinExistence type="predicted"/>
<dbReference type="Pfam" id="PF24870">
    <property type="entry name" value="DUF7735"/>
    <property type="match status" value="1"/>
</dbReference>
<feature type="region of interest" description="Disordered" evidence="1">
    <location>
        <begin position="138"/>
        <end position="198"/>
    </location>
</feature>
<gene>
    <name evidence="4" type="ORF">EDB81DRAFT_794788</name>
</gene>
<evidence type="ECO:0000313" key="4">
    <source>
        <dbReference type="EMBL" id="KAH7146284.1"/>
    </source>
</evidence>
<feature type="signal peptide" evidence="2">
    <location>
        <begin position="1"/>
        <end position="17"/>
    </location>
</feature>
<name>A0A9P9J7M2_9HYPO</name>
<evidence type="ECO:0000259" key="3">
    <source>
        <dbReference type="Pfam" id="PF24870"/>
    </source>
</evidence>
<sequence length="218" mass="22542">MQSKILFSSLMVSAVSATSGFIADYPHVKREVEARATAAYTYMTDVPTTGIYSPACQTAMLDLYDDVPMPPDEIVSDLLENPQTDPCDFTTPASLSAEYASYTSEVSSWFEEHKDDFSSAIEECPALTAYTTGFACETGSSGSNSDNSGSDSGSSDATATDSSDSASETSSSDDSDDSDDSASETSSSNDSEPTGAASRLSGMGFAAVAVAGAVIALL</sequence>
<feature type="compositionally biased region" description="Acidic residues" evidence="1">
    <location>
        <begin position="171"/>
        <end position="182"/>
    </location>
</feature>
<evidence type="ECO:0000256" key="1">
    <source>
        <dbReference type="SAM" id="MobiDB-lite"/>
    </source>
</evidence>
<dbReference type="OrthoDB" id="3561078at2759"/>
<feature type="domain" description="DUF7735" evidence="3">
    <location>
        <begin position="27"/>
        <end position="126"/>
    </location>
</feature>
<dbReference type="AlphaFoldDB" id="A0A9P9J7M2"/>
<evidence type="ECO:0000313" key="5">
    <source>
        <dbReference type="Proteomes" id="UP000738349"/>
    </source>
</evidence>
<reference evidence="4" key="1">
    <citation type="journal article" date="2021" name="Nat. Commun.">
        <title>Genetic determinants of endophytism in the Arabidopsis root mycobiome.</title>
        <authorList>
            <person name="Mesny F."/>
            <person name="Miyauchi S."/>
            <person name="Thiergart T."/>
            <person name="Pickel B."/>
            <person name="Atanasova L."/>
            <person name="Karlsson M."/>
            <person name="Huettel B."/>
            <person name="Barry K.W."/>
            <person name="Haridas S."/>
            <person name="Chen C."/>
            <person name="Bauer D."/>
            <person name="Andreopoulos W."/>
            <person name="Pangilinan J."/>
            <person name="LaButti K."/>
            <person name="Riley R."/>
            <person name="Lipzen A."/>
            <person name="Clum A."/>
            <person name="Drula E."/>
            <person name="Henrissat B."/>
            <person name="Kohler A."/>
            <person name="Grigoriev I.V."/>
            <person name="Martin F.M."/>
            <person name="Hacquard S."/>
        </authorList>
    </citation>
    <scope>NUCLEOTIDE SEQUENCE</scope>
    <source>
        <strain evidence="4">MPI-CAGE-AT-0147</strain>
    </source>
</reference>
<protein>
    <recommendedName>
        <fullName evidence="3">DUF7735 domain-containing protein</fullName>
    </recommendedName>
</protein>